<keyword evidence="3" id="KW-1185">Reference proteome</keyword>
<feature type="domain" description="Xylose isomerase-like TIM barrel" evidence="1">
    <location>
        <begin position="31"/>
        <end position="257"/>
    </location>
</feature>
<comment type="caution">
    <text evidence="2">The sequence shown here is derived from an EMBL/GenBank/DDBJ whole genome shotgun (WGS) entry which is preliminary data.</text>
</comment>
<evidence type="ECO:0000259" key="1">
    <source>
        <dbReference type="Pfam" id="PF01261"/>
    </source>
</evidence>
<dbReference type="EMBL" id="VWXF01000001">
    <property type="protein sequence ID" value="NIF20018.1"/>
    <property type="molecule type" value="Genomic_DNA"/>
</dbReference>
<accession>A0ABX0R3N0</accession>
<dbReference type="PANTHER" id="PTHR12110">
    <property type="entry name" value="HYDROXYPYRUVATE ISOMERASE"/>
    <property type="match status" value="1"/>
</dbReference>
<keyword evidence="2" id="KW-0413">Isomerase</keyword>
<dbReference type="InterPro" id="IPR013022">
    <property type="entry name" value="Xyl_isomerase-like_TIM-brl"/>
</dbReference>
<dbReference type="GO" id="GO:0016853">
    <property type="term" value="F:isomerase activity"/>
    <property type="evidence" value="ECO:0007669"/>
    <property type="project" value="UniProtKB-KW"/>
</dbReference>
<sequence length="281" mass="31602">MSQFDLSRFAINQITTPKWTLAEAIEGYARQGVHGIAVWRQYLDDYGVKAAVKHLHAADMWVASLCTSAWVNQTDAAGYRQALDENRRIIDQAAAIGAPCVVMVVGGVGSDKDLYAQHRRIHDALEELAPYATAAGVKLGLEPLHPMYCGDRSALNLITHANDLIDELGDKASGLVADVYHCWWDPNFEQQLKRAGKDRIVTFHYCDWLVPTRNLRDRGMVGDGVVNFAQIRGWLDEIGYDGPFELEIFSELDWWERDHHETVQIAIERCGPYVGPRIARP</sequence>
<dbReference type="PANTHER" id="PTHR12110:SF52">
    <property type="entry name" value="XYLOSE ISOMERASE"/>
    <property type="match status" value="1"/>
</dbReference>
<dbReference type="Proteomes" id="UP001515683">
    <property type="component" value="Unassembled WGS sequence"/>
</dbReference>
<dbReference type="Pfam" id="PF01261">
    <property type="entry name" value="AP_endonuc_2"/>
    <property type="match status" value="1"/>
</dbReference>
<dbReference type="RefSeq" id="WP_167011801.1">
    <property type="nucleotide sequence ID" value="NZ_VWXF01000001.1"/>
</dbReference>
<dbReference type="Gene3D" id="3.20.20.150">
    <property type="entry name" value="Divalent-metal-dependent TIM barrel enzymes"/>
    <property type="match status" value="1"/>
</dbReference>
<dbReference type="InterPro" id="IPR050312">
    <property type="entry name" value="IolE/XylAMocC-like"/>
</dbReference>
<organism evidence="2 3">
    <name type="scientific">Candidatus Pantoea multigeneris</name>
    <dbReference type="NCBI Taxonomy" id="2608357"/>
    <lineage>
        <taxon>Bacteria</taxon>
        <taxon>Pseudomonadati</taxon>
        <taxon>Pseudomonadota</taxon>
        <taxon>Gammaproteobacteria</taxon>
        <taxon>Enterobacterales</taxon>
        <taxon>Erwiniaceae</taxon>
        <taxon>Pantoea</taxon>
    </lineage>
</organism>
<protein>
    <submittedName>
        <fullName evidence="2">Sugar phosphate isomerase/epimerase</fullName>
    </submittedName>
</protein>
<evidence type="ECO:0000313" key="2">
    <source>
        <dbReference type="EMBL" id="NIF20018.1"/>
    </source>
</evidence>
<reference evidence="2 3" key="1">
    <citation type="journal article" date="2019" name="bioRxiv">
        <title>Bacteria contribute to plant secondary compound degradation in a generalist herbivore system.</title>
        <authorList>
            <person name="Francoeur C.B."/>
            <person name="Khadempour L."/>
            <person name="Moreira-Soto R.D."/>
            <person name="Gotting K."/>
            <person name="Book A.J."/>
            <person name="Pinto-Tomas A.A."/>
            <person name="Keefover-Ring K."/>
            <person name="Currie C.R."/>
        </authorList>
    </citation>
    <scope>NUCLEOTIDE SEQUENCE [LARGE SCALE GENOMIC DNA]</scope>
    <source>
        <strain evidence="2">Acro-835</strain>
    </source>
</reference>
<dbReference type="SUPFAM" id="SSF51658">
    <property type="entry name" value="Xylose isomerase-like"/>
    <property type="match status" value="1"/>
</dbReference>
<dbReference type="InterPro" id="IPR036237">
    <property type="entry name" value="Xyl_isomerase-like_sf"/>
</dbReference>
<proteinExistence type="predicted"/>
<gene>
    <name evidence="2" type="ORF">F3J40_00075</name>
</gene>
<name>A0ABX0R3N0_9GAMM</name>
<evidence type="ECO:0000313" key="3">
    <source>
        <dbReference type="Proteomes" id="UP001515683"/>
    </source>
</evidence>